<sequence>MTKGRGSARNPGGYRLSPINTQAVAQYPISAQYTPLSSHPMSSHNFSHSPMHHSMSQQSYIQQPAYAQGGPVQAISHPQYTTMTSVPRNVSARSSSSSWDRDADKLLMEARARDMNWGPIQQAYFPNKSANACRKRHERLMSKRNAAQCSGEREERIAHSYITLRKETWSPIAAQTGEKWHVVEQKILSQGLKNIQLSARAYARRIAARGGGAVRHYEDSGVPSLDDLEAEYEDGSSNHSPASGMGVYSQFPDQTHAAQLSAGLYHTGHARSGMVQSTHGQVNTGRHSSRMSSIDSIINGHDGRQ</sequence>
<dbReference type="OrthoDB" id="4151352at2759"/>
<reference evidence="4" key="2">
    <citation type="submission" date="2015-01" db="EMBL/GenBank/DDBJ databases">
        <title>Evolutionary Origins and Diversification of the Mycorrhizal Mutualists.</title>
        <authorList>
            <consortium name="DOE Joint Genome Institute"/>
            <consortium name="Mycorrhizal Genomics Consortium"/>
            <person name="Kohler A."/>
            <person name="Kuo A."/>
            <person name="Nagy L.G."/>
            <person name="Floudas D."/>
            <person name="Copeland A."/>
            <person name="Barry K.W."/>
            <person name="Cichocki N."/>
            <person name="Veneault-Fourrey C."/>
            <person name="LaButti K."/>
            <person name="Lindquist E.A."/>
            <person name="Lipzen A."/>
            <person name="Lundell T."/>
            <person name="Morin E."/>
            <person name="Murat C."/>
            <person name="Riley R."/>
            <person name="Ohm R."/>
            <person name="Sun H."/>
            <person name="Tunlid A."/>
            <person name="Henrissat B."/>
            <person name="Grigoriev I.V."/>
            <person name="Hibbett D.S."/>
            <person name="Martin F."/>
        </authorList>
    </citation>
    <scope>NUCLEOTIDE SEQUENCE [LARGE SCALE GENOMIC DNA]</scope>
    <source>
        <strain evidence="4">Zn</strain>
    </source>
</reference>
<protein>
    <recommendedName>
        <fullName evidence="2">Myb-like domain-containing protein</fullName>
    </recommendedName>
</protein>
<evidence type="ECO:0000313" key="3">
    <source>
        <dbReference type="EMBL" id="KIN02255.1"/>
    </source>
</evidence>
<evidence type="ECO:0000313" key="4">
    <source>
        <dbReference type="Proteomes" id="UP000054321"/>
    </source>
</evidence>
<gene>
    <name evidence="3" type="ORF">OIDMADRAFT_28361</name>
</gene>
<dbReference type="PROSITE" id="PS50090">
    <property type="entry name" value="MYB_LIKE"/>
    <property type="match status" value="1"/>
</dbReference>
<dbReference type="EMBL" id="KN832875">
    <property type="protein sequence ID" value="KIN02255.1"/>
    <property type="molecule type" value="Genomic_DNA"/>
</dbReference>
<dbReference type="InParanoid" id="A0A0C3HGL4"/>
<dbReference type="STRING" id="913774.A0A0C3HGL4"/>
<dbReference type="Proteomes" id="UP000054321">
    <property type="component" value="Unassembled WGS sequence"/>
</dbReference>
<proteinExistence type="predicted"/>
<dbReference type="HOGENOM" id="CLU_052843_0_0_1"/>
<feature type="domain" description="Myb-like" evidence="2">
    <location>
        <begin position="91"/>
        <end position="141"/>
    </location>
</feature>
<dbReference type="AlphaFoldDB" id="A0A0C3HGL4"/>
<evidence type="ECO:0000259" key="2">
    <source>
        <dbReference type="PROSITE" id="PS50090"/>
    </source>
</evidence>
<feature type="compositionally biased region" description="Polar residues" evidence="1">
    <location>
        <begin position="277"/>
        <end position="296"/>
    </location>
</feature>
<reference evidence="3 4" key="1">
    <citation type="submission" date="2014-04" db="EMBL/GenBank/DDBJ databases">
        <authorList>
            <consortium name="DOE Joint Genome Institute"/>
            <person name="Kuo A."/>
            <person name="Martino E."/>
            <person name="Perotto S."/>
            <person name="Kohler A."/>
            <person name="Nagy L.G."/>
            <person name="Floudas D."/>
            <person name="Copeland A."/>
            <person name="Barry K.W."/>
            <person name="Cichocki N."/>
            <person name="Veneault-Fourrey C."/>
            <person name="LaButti K."/>
            <person name="Lindquist E.A."/>
            <person name="Lipzen A."/>
            <person name="Lundell T."/>
            <person name="Morin E."/>
            <person name="Murat C."/>
            <person name="Sun H."/>
            <person name="Tunlid A."/>
            <person name="Henrissat B."/>
            <person name="Grigoriev I.V."/>
            <person name="Hibbett D.S."/>
            <person name="Martin F."/>
            <person name="Nordberg H.P."/>
            <person name="Cantor M.N."/>
            <person name="Hua S.X."/>
        </authorList>
    </citation>
    <scope>NUCLEOTIDE SEQUENCE [LARGE SCALE GENOMIC DNA]</scope>
    <source>
        <strain evidence="3 4">Zn</strain>
    </source>
</reference>
<feature type="region of interest" description="Disordered" evidence="1">
    <location>
        <begin position="277"/>
        <end position="305"/>
    </location>
</feature>
<evidence type="ECO:0000256" key="1">
    <source>
        <dbReference type="SAM" id="MobiDB-lite"/>
    </source>
</evidence>
<accession>A0A0C3HGL4</accession>
<organism evidence="3 4">
    <name type="scientific">Oidiodendron maius (strain Zn)</name>
    <dbReference type="NCBI Taxonomy" id="913774"/>
    <lineage>
        <taxon>Eukaryota</taxon>
        <taxon>Fungi</taxon>
        <taxon>Dikarya</taxon>
        <taxon>Ascomycota</taxon>
        <taxon>Pezizomycotina</taxon>
        <taxon>Leotiomycetes</taxon>
        <taxon>Leotiomycetes incertae sedis</taxon>
        <taxon>Myxotrichaceae</taxon>
        <taxon>Oidiodendron</taxon>
    </lineage>
</organism>
<name>A0A0C3HGL4_OIDMZ</name>
<keyword evidence="4" id="KW-1185">Reference proteome</keyword>
<dbReference type="InterPro" id="IPR001005">
    <property type="entry name" value="SANT/Myb"/>
</dbReference>